<name>A0A212IWG5_9BACT</name>
<protein>
    <recommendedName>
        <fullName evidence="2">Gliding motility-associated lipoprotein GldB</fullName>
    </recommendedName>
</protein>
<sequence>MKNITYLLGFIIISFIGCSGTVKSDNRHSAQERITIIRFDKDIYNYIQHPDAATEKSLTEKYPLLLPAFGQIAMKTSDQATFFPQLRDYFANEDLLKIYQDVSTKYADVSVYEDKLTAVNALVEENFPGKKLPRLAMHVSGFRANVIIVNNLISLSIDKYLGSDYPAYQSFFQPYERLQMQPEDIVKDYIKAWLISDVIKPADHETLLSAMIDEGKILYALSILLPSEDTDNLIGYTSQQSAWCKNNEKDIWQKIVKENYLYSTDHMLITRLTNDAASTTVVSPLSPGRVGAWIGWQIVNQYANKKGFLLEDILSMDAQTILKGAKYNP</sequence>
<reference evidence="1" key="1">
    <citation type="submission" date="2016-04" db="EMBL/GenBank/DDBJ databases">
        <authorList>
            <person name="Evans L.H."/>
            <person name="Alamgir A."/>
            <person name="Owens N."/>
            <person name="Weber N.D."/>
            <person name="Virtaneva K."/>
            <person name="Barbian K."/>
            <person name="Babar A."/>
            <person name="Rosenke K."/>
        </authorList>
    </citation>
    <scope>NUCLEOTIDE SEQUENCE</scope>
    <source>
        <strain evidence="1">86-2</strain>
    </source>
</reference>
<dbReference type="AlphaFoldDB" id="A0A212IWG5"/>
<organism evidence="1">
    <name type="scientific">uncultured Dysgonomonas sp</name>
    <dbReference type="NCBI Taxonomy" id="206096"/>
    <lineage>
        <taxon>Bacteria</taxon>
        <taxon>Pseudomonadati</taxon>
        <taxon>Bacteroidota</taxon>
        <taxon>Bacteroidia</taxon>
        <taxon>Bacteroidales</taxon>
        <taxon>Dysgonomonadaceae</taxon>
        <taxon>Dysgonomonas</taxon>
        <taxon>environmental samples</taxon>
    </lineage>
</organism>
<evidence type="ECO:0000313" key="1">
    <source>
        <dbReference type="EMBL" id="SBV91524.1"/>
    </source>
</evidence>
<accession>A0A212IWG5</accession>
<dbReference type="RefSeq" id="WP_296946220.1">
    <property type="nucleotide sequence ID" value="NZ_LT599021.1"/>
</dbReference>
<dbReference type="Pfam" id="PF25594">
    <property type="entry name" value="GldB_lipo"/>
    <property type="match status" value="1"/>
</dbReference>
<gene>
    <name evidence="1" type="ORF">KL86DYS2_10200</name>
</gene>
<dbReference type="InterPro" id="IPR019853">
    <property type="entry name" value="GldB-like"/>
</dbReference>
<proteinExistence type="predicted"/>
<evidence type="ECO:0008006" key="2">
    <source>
        <dbReference type="Google" id="ProtNLM"/>
    </source>
</evidence>
<dbReference type="PROSITE" id="PS51257">
    <property type="entry name" value="PROKAR_LIPOPROTEIN"/>
    <property type="match status" value="1"/>
</dbReference>
<dbReference type="EMBL" id="FLUL01000001">
    <property type="protein sequence ID" value="SBV91524.1"/>
    <property type="molecule type" value="Genomic_DNA"/>
</dbReference>